<reference evidence="6 7" key="1">
    <citation type="journal article" date="2016" name="Nat. Commun.">
        <title>Thousands of microbial genomes shed light on interconnected biogeochemical processes in an aquifer system.</title>
        <authorList>
            <person name="Anantharaman K."/>
            <person name="Brown C.T."/>
            <person name="Hug L.A."/>
            <person name="Sharon I."/>
            <person name="Castelle C.J."/>
            <person name="Probst A.J."/>
            <person name="Thomas B.C."/>
            <person name="Singh A."/>
            <person name="Wilkins M.J."/>
            <person name="Karaoz U."/>
            <person name="Brodie E.L."/>
            <person name="Williams K.H."/>
            <person name="Hubbard S.S."/>
            <person name="Banfield J.F."/>
        </authorList>
    </citation>
    <scope>NUCLEOTIDE SEQUENCE [LARGE SCALE GENOMIC DNA]</scope>
</reference>
<dbReference type="AlphaFoldDB" id="A0A1F4WLQ8"/>
<keyword evidence="5" id="KW-0119">Carbohydrate metabolism</keyword>
<evidence type="ECO:0000313" key="6">
    <source>
        <dbReference type="EMBL" id="OGC70329.1"/>
    </source>
</evidence>
<keyword evidence="3" id="KW-0479">Metal-binding</keyword>
<comment type="cofactor">
    <cofactor evidence="1">
        <name>Mg(2+)</name>
        <dbReference type="ChEBI" id="CHEBI:18420"/>
    </cofactor>
</comment>
<dbReference type="InterPro" id="IPR006439">
    <property type="entry name" value="HAD-SF_hydro_IA"/>
</dbReference>
<protein>
    <submittedName>
        <fullName evidence="6">Uncharacterized protein</fullName>
    </submittedName>
</protein>
<evidence type="ECO:0000256" key="1">
    <source>
        <dbReference type="ARBA" id="ARBA00001946"/>
    </source>
</evidence>
<dbReference type="InterPro" id="IPR023198">
    <property type="entry name" value="PGP-like_dom2"/>
</dbReference>
<dbReference type="SFLD" id="SFLDG01135">
    <property type="entry name" value="C1.5.6:_HAD__Beta-PGM__Phospha"/>
    <property type="match status" value="1"/>
</dbReference>
<dbReference type="InterPro" id="IPR023214">
    <property type="entry name" value="HAD_sf"/>
</dbReference>
<dbReference type="PANTHER" id="PTHR46193">
    <property type="entry name" value="6-PHOSPHOGLUCONATE PHOSPHATASE"/>
    <property type="match status" value="1"/>
</dbReference>
<dbReference type="SFLD" id="SFLDG01129">
    <property type="entry name" value="C1.5:_HAD__Beta-PGM__Phosphata"/>
    <property type="match status" value="1"/>
</dbReference>
<dbReference type="PANTHER" id="PTHR46193:SF18">
    <property type="entry name" value="HEXITOL PHOSPHATASE B"/>
    <property type="match status" value="1"/>
</dbReference>
<dbReference type="SFLD" id="SFLDS00003">
    <property type="entry name" value="Haloacid_Dehalogenase"/>
    <property type="match status" value="1"/>
</dbReference>
<dbReference type="PRINTS" id="PR00413">
    <property type="entry name" value="HADHALOGNASE"/>
</dbReference>
<accession>A0A1F4WLQ8</accession>
<dbReference type="Gene3D" id="3.40.50.1000">
    <property type="entry name" value="HAD superfamily/HAD-like"/>
    <property type="match status" value="1"/>
</dbReference>
<keyword evidence="4" id="KW-0460">Magnesium</keyword>
<name>A0A1F4WLQ8_UNCKA</name>
<evidence type="ECO:0000256" key="4">
    <source>
        <dbReference type="ARBA" id="ARBA00022842"/>
    </source>
</evidence>
<comment type="caution">
    <text evidence="6">The sequence shown here is derived from an EMBL/GenBank/DDBJ whole genome shotgun (WGS) entry which is preliminary data.</text>
</comment>
<dbReference type="GO" id="GO:0003824">
    <property type="term" value="F:catalytic activity"/>
    <property type="evidence" value="ECO:0007669"/>
    <property type="project" value="UniProtKB-ARBA"/>
</dbReference>
<proteinExistence type="inferred from homology"/>
<gene>
    <name evidence="6" type="ORF">A2415_05125</name>
</gene>
<dbReference type="InterPro" id="IPR051600">
    <property type="entry name" value="Beta-PGM-like"/>
</dbReference>
<evidence type="ECO:0000256" key="2">
    <source>
        <dbReference type="ARBA" id="ARBA00006171"/>
    </source>
</evidence>
<dbReference type="GO" id="GO:0046872">
    <property type="term" value="F:metal ion binding"/>
    <property type="evidence" value="ECO:0007669"/>
    <property type="project" value="UniProtKB-KW"/>
</dbReference>
<evidence type="ECO:0000256" key="5">
    <source>
        <dbReference type="ARBA" id="ARBA00023277"/>
    </source>
</evidence>
<dbReference type="Pfam" id="PF00702">
    <property type="entry name" value="Hydrolase"/>
    <property type="match status" value="1"/>
</dbReference>
<dbReference type="InterPro" id="IPR036412">
    <property type="entry name" value="HAD-like_sf"/>
</dbReference>
<organism evidence="6 7">
    <name type="scientific">candidate division WWE3 bacterium RIFOXYC1_FULL_39_7</name>
    <dbReference type="NCBI Taxonomy" id="1802643"/>
    <lineage>
        <taxon>Bacteria</taxon>
        <taxon>Katanobacteria</taxon>
    </lineage>
</organism>
<evidence type="ECO:0000256" key="3">
    <source>
        <dbReference type="ARBA" id="ARBA00022723"/>
    </source>
</evidence>
<comment type="similarity">
    <text evidence="2">Belongs to the HAD-like hydrolase superfamily. CbbY/CbbZ/Gph/YieH family.</text>
</comment>
<dbReference type="NCBIfam" id="TIGR01549">
    <property type="entry name" value="HAD-SF-IA-v1"/>
    <property type="match status" value="1"/>
</dbReference>
<dbReference type="SUPFAM" id="SSF56784">
    <property type="entry name" value="HAD-like"/>
    <property type="match status" value="1"/>
</dbReference>
<dbReference type="Proteomes" id="UP000179113">
    <property type="component" value="Unassembled WGS sequence"/>
</dbReference>
<dbReference type="Gene3D" id="1.10.150.240">
    <property type="entry name" value="Putative phosphatase, domain 2"/>
    <property type="match status" value="1"/>
</dbReference>
<evidence type="ECO:0000313" key="7">
    <source>
        <dbReference type="Proteomes" id="UP000179113"/>
    </source>
</evidence>
<dbReference type="NCBIfam" id="TIGR01509">
    <property type="entry name" value="HAD-SF-IA-v3"/>
    <property type="match status" value="1"/>
</dbReference>
<dbReference type="EMBL" id="MEWA01000008">
    <property type="protein sequence ID" value="OGC70329.1"/>
    <property type="molecule type" value="Genomic_DNA"/>
</dbReference>
<sequence length="244" mass="27654">MFKSLIEGKKGVFFDLDGTLIDSEPLWVLAFDAVLRKADPSVPLEGVYELPGESLYDKWKRIVTKKLIKTQQPAEELTEATHKEFLRLIEDHGIDARDGFWELAFELKEEKGFKLALATNTDESVAKIIVEKLGLDKVFDFIIYGNQVKRRKPDPEMYLTAAKQLGLSPKEVLVFEDSIFGAAAAEKAGMSLVLIWDNQTAKTEFPKDTLLFLQDFMGLAGNLDMTPKEMFDQIKEKLESKQSK</sequence>